<evidence type="ECO:0000256" key="1">
    <source>
        <dbReference type="SAM" id="MobiDB-lite"/>
    </source>
</evidence>
<feature type="compositionally biased region" description="Basic and acidic residues" evidence="1">
    <location>
        <begin position="16"/>
        <end position="33"/>
    </location>
</feature>
<dbReference type="EMBL" id="CAOQHR010000009">
    <property type="protein sequence ID" value="CAI6339613.1"/>
    <property type="molecule type" value="Genomic_DNA"/>
</dbReference>
<feature type="compositionally biased region" description="Basic and acidic residues" evidence="1">
    <location>
        <begin position="153"/>
        <end position="174"/>
    </location>
</feature>
<evidence type="ECO:0000313" key="3">
    <source>
        <dbReference type="Proteomes" id="UP001152607"/>
    </source>
</evidence>
<keyword evidence="3" id="KW-1185">Reference proteome</keyword>
<evidence type="ECO:0000313" key="2">
    <source>
        <dbReference type="EMBL" id="CAI6339613.1"/>
    </source>
</evidence>
<proteinExistence type="predicted"/>
<comment type="caution">
    <text evidence="2">The sequence shown here is derived from an EMBL/GenBank/DDBJ whole genome shotgun (WGS) entry which is preliminary data.</text>
</comment>
<sequence>MGSERLWRPSPKVRTSLKDGSRTPKDDRERDWLQSHYRFNPVSGDNHDSASVSAEQDTHREHDVYQPSSRREESVRVRSRRRRQDTHREHDVYQPSSRREESVRARSRRRIDENHQENDVYQPSSRREESVRARSRRRIDENHQENDVYQPSSRREESVRARLRRRIDENHQENDVYQPPSRRESSVTIRSHRRMDDNHRDRPPPVGHPNEQEQLRREAPPADRPNEQEQLRREAPPADRPNEQDQPRREAPPADRPNEQEHGSTLYVPNDILALLRNVLDPDDPFLKQNVTATRAQPLLTSSHSTAQSSFTVVPESSAAKRKAPSHSEHDDDHPPLPPPKKKVDTEEAGAHVWIRCLGGQPGIPKRPTWVFVFRSSWAWNHADLTLSLEDYFQGLSLRAHAMSTMNGERIDFSEAVMVIGSSVKSSLTPSVAPDCLTTNNEKNTGMEVKYYTKCDTCNQEFSTGHSRWASQLLLNVFKSLLSHHHSKHGVNLKVINCAHNFKLHDHVSHYSGHLVSCHGPDIVEALKINPKVEARCRSRVIGSAHPLQTSIQHLHRQGAMELKNEKTIKAFSTPVVKRFTTSIMSLLQPGSYPQHLVLFSINAMGCCVENLGTWLTQKSFCLHIVVRFQEQPEGLDTSEWESVMGYKGERMLIGTYDSTKLASAIEGNGNALH</sequence>
<name>A0A9W4USN0_9PLEO</name>
<feature type="compositionally biased region" description="Polar residues" evidence="1">
    <location>
        <begin position="299"/>
        <end position="312"/>
    </location>
</feature>
<feature type="compositionally biased region" description="Basic and acidic residues" evidence="1">
    <location>
        <begin position="56"/>
        <end position="76"/>
    </location>
</feature>
<feature type="region of interest" description="Disordered" evidence="1">
    <location>
        <begin position="1"/>
        <end position="265"/>
    </location>
</feature>
<feature type="compositionally biased region" description="Basic and acidic residues" evidence="1">
    <location>
        <begin position="210"/>
        <end position="262"/>
    </location>
</feature>
<protein>
    <submittedName>
        <fullName evidence="2">Uncharacterized protein</fullName>
    </submittedName>
</protein>
<reference evidence="2" key="1">
    <citation type="submission" date="2023-01" db="EMBL/GenBank/DDBJ databases">
        <authorList>
            <person name="Van Ghelder C."/>
            <person name="Rancurel C."/>
        </authorList>
    </citation>
    <scope>NUCLEOTIDE SEQUENCE</scope>
    <source>
        <strain evidence="2">CNCM I-4278</strain>
    </source>
</reference>
<dbReference type="Proteomes" id="UP001152607">
    <property type="component" value="Unassembled WGS sequence"/>
</dbReference>
<accession>A0A9W4USN0</accession>
<feature type="compositionally biased region" description="Basic and acidic residues" evidence="1">
    <location>
        <begin position="326"/>
        <end position="335"/>
    </location>
</feature>
<feature type="compositionally biased region" description="Basic and acidic residues" evidence="1">
    <location>
        <begin position="125"/>
        <end position="146"/>
    </location>
</feature>
<feature type="compositionally biased region" description="Basic and acidic residues" evidence="1">
    <location>
        <begin position="86"/>
        <end position="118"/>
    </location>
</feature>
<dbReference type="OrthoDB" id="10684126at2759"/>
<gene>
    <name evidence="2" type="ORF">PDIGIT_LOCUS12775</name>
</gene>
<feature type="compositionally biased region" description="Basic and acidic residues" evidence="1">
    <location>
        <begin position="194"/>
        <end position="203"/>
    </location>
</feature>
<feature type="region of interest" description="Disordered" evidence="1">
    <location>
        <begin position="299"/>
        <end position="346"/>
    </location>
</feature>
<dbReference type="AlphaFoldDB" id="A0A9W4USN0"/>
<organism evidence="2 3">
    <name type="scientific">Periconia digitata</name>
    <dbReference type="NCBI Taxonomy" id="1303443"/>
    <lineage>
        <taxon>Eukaryota</taxon>
        <taxon>Fungi</taxon>
        <taxon>Dikarya</taxon>
        <taxon>Ascomycota</taxon>
        <taxon>Pezizomycotina</taxon>
        <taxon>Dothideomycetes</taxon>
        <taxon>Pleosporomycetidae</taxon>
        <taxon>Pleosporales</taxon>
        <taxon>Massarineae</taxon>
        <taxon>Periconiaceae</taxon>
        <taxon>Periconia</taxon>
    </lineage>
</organism>